<dbReference type="InParanoid" id="J0D6G7"/>
<evidence type="ECO:0000313" key="3">
    <source>
        <dbReference type="Proteomes" id="UP000006514"/>
    </source>
</evidence>
<evidence type="ECO:0000256" key="1">
    <source>
        <dbReference type="SAM" id="MobiDB-lite"/>
    </source>
</evidence>
<dbReference type="EMBL" id="JH687947">
    <property type="protein sequence ID" value="EJD34448.1"/>
    <property type="molecule type" value="Genomic_DNA"/>
</dbReference>
<feature type="compositionally biased region" description="Polar residues" evidence="1">
    <location>
        <begin position="248"/>
        <end position="257"/>
    </location>
</feature>
<organism evidence="2 3">
    <name type="scientific">Auricularia subglabra (strain TFB-10046 / SS5)</name>
    <name type="common">White-rot fungus</name>
    <name type="synonym">Auricularia delicata (strain TFB10046)</name>
    <dbReference type="NCBI Taxonomy" id="717982"/>
    <lineage>
        <taxon>Eukaryota</taxon>
        <taxon>Fungi</taxon>
        <taxon>Dikarya</taxon>
        <taxon>Basidiomycota</taxon>
        <taxon>Agaricomycotina</taxon>
        <taxon>Agaricomycetes</taxon>
        <taxon>Auriculariales</taxon>
        <taxon>Auriculariaceae</taxon>
        <taxon>Auricularia</taxon>
    </lineage>
</organism>
<dbReference type="Proteomes" id="UP000006514">
    <property type="component" value="Unassembled WGS sequence"/>
</dbReference>
<dbReference type="OrthoDB" id="3257007at2759"/>
<dbReference type="KEGG" id="adl:AURDEDRAFT_131166"/>
<dbReference type="AlphaFoldDB" id="J0D6G7"/>
<sequence>MMDSPGRIVKHPRAAYDDDEPVIPQTPRRQTEDSSIDLTHYRVFPTLMMSPTEQDPTNASLSPRSVKAPIQCYRRYASVRVSNNSFLTSIGKAYARELAQGQNSGYSTPALPLGAPVFPALFEAHLPTGFAEDFAQRGGDTGAQCYKDIRNPFSAAEATMQPMQEPHTAAGQSWAPAQPHSPRPVIPRAIHPHEEDSLPTHSAQSPDPPFMTLSQPLDAGSHSVSHGRFTSMSVCAQSHGSPEEHASVSDNGPQYTMRSRKPPPAIIGFTNPHRRARKGVERNNLQASIREMMRELLGFASKKDAVLPRPPAAIQDIASFLNGGPGPQIDRLQLDFVTTRDGVKSHWNIQAGTEFARLFLWRVDSAYFAEDAFNHEDLNIENIRTLFLSKIRYFMRIYKELYFPPPTNIRKMQKEFDRRTSRRISLFRLRDRICRDDVHDMREIFASVDDEMISEDETDHERSIPGMKVFRRVEKGWVNPQLTRLFHGLLDVHLYRLNIFGEFGAGNQFRQRINHPPKRIEWTGVVTGLPENFYNPRWLATLTRAEYEALQAKPFIHLEYSVAQLRRRVVRPRASVG</sequence>
<evidence type="ECO:0000313" key="2">
    <source>
        <dbReference type="EMBL" id="EJD34448.1"/>
    </source>
</evidence>
<keyword evidence="3" id="KW-1185">Reference proteome</keyword>
<gene>
    <name evidence="2" type="ORF">AURDEDRAFT_131166</name>
</gene>
<proteinExistence type="predicted"/>
<name>J0D6G7_AURST</name>
<reference evidence="3" key="1">
    <citation type="journal article" date="2012" name="Science">
        <title>The Paleozoic origin of enzymatic lignin decomposition reconstructed from 31 fungal genomes.</title>
        <authorList>
            <person name="Floudas D."/>
            <person name="Binder M."/>
            <person name="Riley R."/>
            <person name="Barry K."/>
            <person name="Blanchette R.A."/>
            <person name="Henrissat B."/>
            <person name="Martinez A.T."/>
            <person name="Otillar R."/>
            <person name="Spatafora J.W."/>
            <person name="Yadav J.S."/>
            <person name="Aerts A."/>
            <person name="Benoit I."/>
            <person name="Boyd A."/>
            <person name="Carlson A."/>
            <person name="Copeland A."/>
            <person name="Coutinho P.M."/>
            <person name="de Vries R.P."/>
            <person name="Ferreira P."/>
            <person name="Findley K."/>
            <person name="Foster B."/>
            <person name="Gaskell J."/>
            <person name="Glotzer D."/>
            <person name="Gorecki P."/>
            <person name="Heitman J."/>
            <person name="Hesse C."/>
            <person name="Hori C."/>
            <person name="Igarashi K."/>
            <person name="Jurgens J.A."/>
            <person name="Kallen N."/>
            <person name="Kersten P."/>
            <person name="Kohler A."/>
            <person name="Kuees U."/>
            <person name="Kumar T.K.A."/>
            <person name="Kuo A."/>
            <person name="LaButti K."/>
            <person name="Larrondo L.F."/>
            <person name="Lindquist E."/>
            <person name="Ling A."/>
            <person name="Lombard V."/>
            <person name="Lucas S."/>
            <person name="Lundell T."/>
            <person name="Martin R."/>
            <person name="McLaughlin D.J."/>
            <person name="Morgenstern I."/>
            <person name="Morin E."/>
            <person name="Murat C."/>
            <person name="Nagy L.G."/>
            <person name="Nolan M."/>
            <person name="Ohm R.A."/>
            <person name="Patyshakuliyeva A."/>
            <person name="Rokas A."/>
            <person name="Ruiz-Duenas F.J."/>
            <person name="Sabat G."/>
            <person name="Salamov A."/>
            <person name="Samejima M."/>
            <person name="Schmutz J."/>
            <person name="Slot J.C."/>
            <person name="St John F."/>
            <person name="Stenlid J."/>
            <person name="Sun H."/>
            <person name="Sun S."/>
            <person name="Syed K."/>
            <person name="Tsang A."/>
            <person name="Wiebenga A."/>
            <person name="Young D."/>
            <person name="Pisabarro A."/>
            <person name="Eastwood D.C."/>
            <person name="Martin F."/>
            <person name="Cullen D."/>
            <person name="Grigoriev I.V."/>
            <person name="Hibbett D.S."/>
        </authorList>
    </citation>
    <scope>NUCLEOTIDE SEQUENCE [LARGE SCALE GENOMIC DNA]</scope>
    <source>
        <strain evidence="3">TFB10046</strain>
    </source>
</reference>
<feature type="compositionally biased region" description="Polar residues" evidence="1">
    <location>
        <begin position="222"/>
        <end position="240"/>
    </location>
</feature>
<feature type="region of interest" description="Disordered" evidence="1">
    <location>
        <begin position="162"/>
        <end position="271"/>
    </location>
</feature>
<protein>
    <submittedName>
        <fullName evidence="2">Uncharacterized protein</fullName>
    </submittedName>
</protein>
<feature type="region of interest" description="Disordered" evidence="1">
    <location>
        <begin position="1"/>
        <end position="34"/>
    </location>
</feature>
<accession>J0D6G7</accession>